<dbReference type="OrthoDB" id="9762778at2"/>
<evidence type="ECO:0000256" key="1">
    <source>
        <dbReference type="ARBA" id="ARBA00004651"/>
    </source>
</evidence>
<keyword evidence="5 7" id="KW-1133">Transmembrane helix</keyword>
<reference evidence="10 11" key="1">
    <citation type="submission" date="2014-10" db="EMBL/GenBank/DDBJ databases">
        <title>Complete genome sequence of Parvimonas micra KCOM 1535 (= ChDC B708).</title>
        <authorList>
            <person name="Kook J.-K."/>
            <person name="Park S.-N."/>
            <person name="Lim Y.K."/>
            <person name="Roh H."/>
        </authorList>
    </citation>
    <scope>NUCLEOTIDE SEQUENCE [LARGE SCALE GENOMIC DNA]</scope>
    <source>
        <strain evidence="11">KCOM 1535 / ChDC B708</strain>
    </source>
</reference>
<keyword evidence="11" id="KW-1185">Reference proteome</keyword>
<feature type="transmembrane region" description="Helical" evidence="7">
    <location>
        <begin position="243"/>
        <end position="266"/>
    </location>
</feature>
<dbReference type="GO" id="GO:0005886">
    <property type="term" value="C:plasma membrane"/>
    <property type="evidence" value="ECO:0007669"/>
    <property type="project" value="UniProtKB-SubCell"/>
</dbReference>
<keyword evidence="6 7" id="KW-0472">Membrane</keyword>
<name>A0A0B4S107_9FIRM</name>
<dbReference type="InterPro" id="IPR003593">
    <property type="entry name" value="AAA+_ATPase"/>
</dbReference>
<feature type="transmembrane region" description="Helical" evidence="7">
    <location>
        <begin position="21"/>
        <end position="44"/>
    </location>
</feature>
<feature type="transmembrane region" description="Helical" evidence="7">
    <location>
        <begin position="278"/>
        <end position="295"/>
    </location>
</feature>
<keyword evidence="4 10" id="KW-0067">ATP-binding</keyword>
<dbReference type="AlphaFoldDB" id="A0A0B4S107"/>
<evidence type="ECO:0000256" key="3">
    <source>
        <dbReference type="ARBA" id="ARBA00022741"/>
    </source>
</evidence>
<dbReference type="PROSITE" id="PS50893">
    <property type="entry name" value="ABC_TRANSPORTER_2"/>
    <property type="match status" value="1"/>
</dbReference>
<dbReference type="SMART" id="SM00382">
    <property type="entry name" value="AAA"/>
    <property type="match status" value="1"/>
</dbReference>
<proteinExistence type="predicted"/>
<evidence type="ECO:0000256" key="2">
    <source>
        <dbReference type="ARBA" id="ARBA00022692"/>
    </source>
</evidence>
<evidence type="ECO:0000256" key="4">
    <source>
        <dbReference type="ARBA" id="ARBA00022840"/>
    </source>
</evidence>
<dbReference type="SUPFAM" id="SSF90123">
    <property type="entry name" value="ABC transporter transmembrane region"/>
    <property type="match status" value="1"/>
</dbReference>
<organism evidence="10 11">
    <name type="scientific">Parvimonas micra</name>
    <dbReference type="NCBI Taxonomy" id="33033"/>
    <lineage>
        <taxon>Bacteria</taxon>
        <taxon>Bacillati</taxon>
        <taxon>Bacillota</taxon>
        <taxon>Tissierellia</taxon>
        <taxon>Tissierellales</taxon>
        <taxon>Peptoniphilaceae</taxon>
        <taxon>Parvimonas</taxon>
    </lineage>
</organism>
<evidence type="ECO:0000259" key="8">
    <source>
        <dbReference type="PROSITE" id="PS50893"/>
    </source>
</evidence>
<dbReference type="GO" id="GO:0005524">
    <property type="term" value="F:ATP binding"/>
    <property type="evidence" value="ECO:0007669"/>
    <property type="project" value="UniProtKB-KW"/>
</dbReference>
<feature type="transmembrane region" description="Helical" evidence="7">
    <location>
        <begin position="130"/>
        <end position="153"/>
    </location>
</feature>
<dbReference type="InterPro" id="IPR011527">
    <property type="entry name" value="ABC1_TM_dom"/>
</dbReference>
<protein>
    <submittedName>
        <fullName evidence="10">ABC transporter ATP-binding protein</fullName>
    </submittedName>
</protein>
<accession>A0A0B4S107</accession>
<dbReference type="EMBL" id="CP009761">
    <property type="protein sequence ID" value="AIZ36179.1"/>
    <property type="molecule type" value="Genomic_DNA"/>
</dbReference>
<feature type="transmembrane region" description="Helical" evidence="7">
    <location>
        <begin position="159"/>
        <end position="179"/>
    </location>
</feature>
<dbReference type="Pfam" id="PF00005">
    <property type="entry name" value="ABC_tran"/>
    <property type="match status" value="1"/>
</dbReference>
<dbReference type="PROSITE" id="PS50929">
    <property type="entry name" value="ABC_TM1F"/>
    <property type="match status" value="1"/>
</dbReference>
<keyword evidence="3" id="KW-0547">Nucleotide-binding</keyword>
<dbReference type="Pfam" id="PF00664">
    <property type="entry name" value="ABC_membrane"/>
    <property type="match status" value="1"/>
</dbReference>
<dbReference type="KEGG" id="pmic:NW74_01835"/>
<dbReference type="STRING" id="33033.NW74_01835"/>
<gene>
    <name evidence="10" type="ORF">NW74_01835</name>
</gene>
<feature type="domain" description="ABC transmembrane type-1" evidence="9">
    <location>
        <begin position="21"/>
        <end position="298"/>
    </location>
</feature>
<feature type="transmembrane region" description="Helical" evidence="7">
    <location>
        <begin position="56"/>
        <end position="74"/>
    </location>
</feature>
<evidence type="ECO:0000313" key="10">
    <source>
        <dbReference type="EMBL" id="AIZ36179.1"/>
    </source>
</evidence>
<sequence>MKDSLRLVARLINFMKKLLPVILLAVFFAVFGFLITVYIPAKIISLGFDAVNGQKIKIISLIILVVLAISRGLFRYGEHYFGHYVAFKVLADFRREIFSKLRRLAPSKLDSQDSGALLKLIGEDVEALEVFFAHTLAPITTGTIVSIILIIYYLQYNLLLALIAIIVYFTLAVIIPNLFSNKLKPLLEVQQKYRKSYTSYFLESLRGMKDLLQLGVEKERFKNLSKESRIVNKKERNVAKLNFLQFSYSFLTIGFGVLAFAFVDFILVNKNVISVKDAVITLVVFSSSFAPFLELSRLPLGLGRALQAAKQTFSLLDENEPVGNDGSKEIEKINEIKFENVDFSYPKRDKMIFENLNLHFEDEKIVGLVGESGSGKSTLMKMVMKWYMAKSGKIFLNDEDILDIDSRKLQEKIAYIPQFPQIFSQTIRENLVLGNEKISDEEILEIAEKCRLKDKILSTENGLDTKINSEKVIFSSGEMQRLELMRALLKRADVYIFDEPTSNLDTLNESTILNLIKENCKGMVFLISHRMSTVSFSDVVYRVENGKCFKI</sequence>
<evidence type="ECO:0000313" key="11">
    <source>
        <dbReference type="Proteomes" id="UP000031386"/>
    </source>
</evidence>
<dbReference type="InterPro" id="IPR039421">
    <property type="entry name" value="Type_1_exporter"/>
</dbReference>
<evidence type="ECO:0000256" key="6">
    <source>
        <dbReference type="ARBA" id="ARBA00023136"/>
    </source>
</evidence>
<dbReference type="SUPFAM" id="SSF52540">
    <property type="entry name" value="P-loop containing nucleoside triphosphate hydrolases"/>
    <property type="match status" value="1"/>
</dbReference>
<dbReference type="InterPro" id="IPR036640">
    <property type="entry name" value="ABC1_TM_sf"/>
</dbReference>
<dbReference type="PANTHER" id="PTHR24221:SF654">
    <property type="entry name" value="ATP-BINDING CASSETTE SUB-FAMILY B MEMBER 6"/>
    <property type="match status" value="1"/>
</dbReference>
<comment type="subcellular location">
    <subcellularLocation>
        <location evidence="1">Cell membrane</location>
        <topology evidence="1">Multi-pass membrane protein</topology>
    </subcellularLocation>
</comment>
<evidence type="ECO:0000259" key="9">
    <source>
        <dbReference type="PROSITE" id="PS50929"/>
    </source>
</evidence>
<keyword evidence="2 7" id="KW-0812">Transmembrane</keyword>
<dbReference type="GO" id="GO:0016887">
    <property type="term" value="F:ATP hydrolysis activity"/>
    <property type="evidence" value="ECO:0007669"/>
    <property type="project" value="InterPro"/>
</dbReference>
<dbReference type="Proteomes" id="UP000031386">
    <property type="component" value="Chromosome"/>
</dbReference>
<dbReference type="PANTHER" id="PTHR24221">
    <property type="entry name" value="ATP-BINDING CASSETTE SUB-FAMILY B"/>
    <property type="match status" value="1"/>
</dbReference>
<dbReference type="InterPro" id="IPR003439">
    <property type="entry name" value="ABC_transporter-like_ATP-bd"/>
</dbReference>
<evidence type="ECO:0000256" key="5">
    <source>
        <dbReference type="ARBA" id="ARBA00022989"/>
    </source>
</evidence>
<dbReference type="CDD" id="cd03228">
    <property type="entry name" value="ABCC_MRP_Like"/>
    <property type="match status" value="1"/>
</dbReference>
<dbReference type="GO" id="GO:0140359">
    <property type="term" value="F:ABC-type transporter activity"/>
    <property type="evidence" value="ECO:0007669"/>
    <property type="project" value="InterPro"/>
</dbReference>
<dbReference type="GO" id="GO:0034040">
    <property type="term" value="F:ATPase-coupled lipid transmembrane transporter activity"/>
    <property type="evidence" value="ECO:0007669"/>
    <property type="project" value="TreeGrafter"/>
</dbReference>
<dbReference type="InterPro" id="IPR027417">
    <property type="entry name" value="P-loop_NTPase"/>
</dbReference>
<feature type="domain" description="ABC transporter" evidence="8">
    <location>
        <begin position="336"/>
        <end position="551"/>
    </location>
</feature>
<dbReference type="Gene3D" id="1.20.1560.10">
    <property type="entry name" value="ABC transporter type 1, transmembrane domain"/>
    <property type="match status" value="1"/>
</dbReference>
<dbReference type="RefSeq" id="WP_041953602.1">
    <property type="nucleotide sequence ID" value="NZ_CP009761.1"/>
</dbReference>
<dbReference type="Gene3D" id="3.40.50.300">
    <property type="entry name" value="P-loop containing nucleotide triphosphate hydrolases"/>
    <property type="match status" value="1"/>
</dbReference>
<evidence type="ECO:0000256" key="7">
    <source>
        <dbReference type="SAM" id="Phobius"/>
    </source>
</evidence>